<accession>A0A846MT52</accession>
<evidence type="ECO:0000313" key="1">
    <source>
        <dbReference type="EMBL" id="NIK74898.1"/>
    </source>
</evidence>
<dbReference type="AlphaFoldDB" id="A0A846MT52"/>
<dbReference type="RefSeq" id="WP_166921124.1">
    <property type="nucleotide sequence ID" value="NZ_JAASRN010000009.1"/>
</dbReference>
<evidence type="ECO:0008006" key="3">
    <source>
        <dbReference type="Google" id="ProtNLM"/>
    </source>
</evidence>
<proteinExistence type="predicted"/>
<gene>
    <name evidence="1" type="ORF">FHS56_002432</name>
</gene>
<dbReference type="Proteomes" id="UP000537126">
    <property type="component" value="Unassembled WGS sequence"/>
</dbReference>
<keyword evidence="2" id="KW-1185">Reference proteome</keyword>
<comment type="caution">
    <text evidence="1">The sequence shown here is derived from an EMBL/GenBank/DDBJ whole genome shotgun (WGS) entry which is preliminary data.</text>
</comment>
<evidence type="ECO:0000313" key="2">
    <source>
        <dbReference type="Proteomes" id="UP000537126"/>
    </source>
</evidence>
<protein>
    <recommendedName>
        <fullName evidence="3">DUF6089 domain-containing protein</fullName>
    </recommendedName>
</protein>
<reference evidence="1 2" key="1">
    <citation type="submission" date="2020-03" db="EMBL/GenBank/DDBJ databases">
        <title>Genomic Encyclopedia of Type Strains, Phase IV (KMG-IV): sequencing the most valuable type-strain genomes for metagenomic binning, comparative biology and taxonomic classification.</title>
        <authorList>
            <person name="Goeker M."/>
        </authorList>
    </citation>
    <scope>NUCLEOTIDE SEQUENCE [LARGE SCALE GENOMIC DNA]</scope>
    <source>
        <strain evidence="1 2">DSM 5718</strain>
    </source>
</reference>
<dbReference type="EMBL" id="JAASRN010000009">
    <property type="protein sequence ID" value="NIK74898.1"/>
    <property type="molecule type" value="Genomic_DNA"/>
</dbReference>
<name>A0A846MT52_9BACT</name>
<sequence>MKQTVDLWKSCWWGIFFCLWGITGLAPVQAQYLIEQSERYTRLLEMGIGGNAYMGDLSSRYDFWSPHMAMALHFTKKMRWNSSLNLFVGSLRSENYAYQAPEPSVRTVKAFNTVFQSFQYRLYFNFIRRRYFQAYLQLGAGLLRYDPRDLEGNSLAEQIDTRAPGEEYGMVTLVFPFGVGMRYVFFNGWGLHTELSWWNPTTDYLDNIGTLGTRPGNDNMLTFRFGLCVPLKKETALKLLPLPPVSEPVYAR</sequence>
<organism evidence="1 2">
    <name type="scientific">Thermonema lapsum</name>
    <dbReference type="NCBI Taxonomy" id="28195"/>
    <lineage>
        <taxon>Bacteria</taxon>
        <taxon>Pseudomonadati</taxon>
        <taxon>Bacteroidota</taxon>
        <taxon>Cytophagia</taxon>
        <taxon>Cytophagales</taxon>
        <taxon>Thermonemataceae</taxon>
        <taxon>Thermonema</taxon>
    </lineage>
</organism>